<feature type="compositionally biased region" description="Polar residues" evidence="1">
    <location>
        <begin position="1255"/>
        <end position="1266"/>
    </location>
</feature>
<dbReference type="EMBL" id="CM014088">
    <property type="protein sequence ID" value="TKS78173.1"/>
    <property type="molecule type" value="Genomic_DNA"/>
</dbReference>
<reference evidence="4 5" key="1">
    <citation type="submission" date="2019-01" db="EMBL/GenBank/DDBJ databases">
        <title>Genome Assembly of Collichthys lucidus.</title>
        <authorList>
            <person name="Cai M."/>
            <person name="Xiao S."/>
        </authorList>
    </citation>
    <scope>NUCLEOTIDE SEQUENCE [LARGE SCALE GENOMIC DNA]</scope>
    <source>
        <strain evidence="4">JT15FE1705JMU</strain>
        <tissue evidence="4">Muscle</tissue>
    </source>
</reference>
<feature type="compositionally biased region" description="Basic residues" evidence="1">
    <location>
        <begin position="482"/>
        <end position="491"/>
    </location>
</feature>
<proteinExistence type="predicted"/>
<feature type="compositionally biased region" description="Basic residues" evidence="1">
    <location>
        <begin position="413"/>
        <end position="426"/>
    </location>
</feature>
<feature type="compositionally biased region" description="Basic and acidic residues" evidence="1">
    <location>
        <begin position="467"/>
        <end position="481"/>
    </location>
</feature>
<accession>A0A4U5USU3</accession>
<keyword evidence="5" id="KW-1185">Reference proteome</keyword>
<feature type="region of interest" description="Disordered" evidence="1">
    <location>
        <begin position="829"/>
        <end position="853"/>
    </location>
</feature>
<feature type="region of interest" description="Disordered" evidence="1">
    <location>
        <begin position="85"/>
        <end position="118"/>
    </location>
</feature>
<evidence type="ECO:0000259" key="3">
    <source>
        <dbReference type="PROSITE" id="PS00028"/>
    </source>
</evidence>
<feature type="compositionally biased region" description="Basic and acidic residues" evidence="1">
    <location>
        <begin position="439"/>
        <end position="459"/>
    </location>
</feature>
<feature type="region of interest" description="Disordered" evidence="1">
    <location>
        <begin position="375"/>
        <end position="507"/>
    </location>
</feature>
<feature type="compositionally biased region" description="Basic and acidic residues" evidence="1">
    <location>
        <begin position="403"/>
        <end position="412"/>
    </location>
</feature>
<feature type="compositionally biased region" description="Polar residues" evidence="1">
    <location>
        <begin position="1172"/>
        <end position="1182"/>
    </location>
</feature>
<feature type="compositionally biased region" description="Basic and acidic residues" evidence="1">
    <location>
        <begin position="492"/>
        <end position="506"/>
    </location>
</feature>
<feature type="region of interest" description="Disordered" evidence="1">
    <location>
        <begin position="133"/>
        <end position="214"/>
    </location>
</feature>
<feature type="compositionally biased region" description="Low complexity" evidence="1">
    <location>
        <begin position="1153"/>
        <end position="1167"/>
    </location>
</feature>
<evidence type="ECO:0000313" key="5">
    <source>
        <dbReference type="Proteomes" id="UP000298787"/>
    </source>
</evidence>
<feature type="compositionally biased region" description="Gly residues" evidence="1">
    <location>
        <begin position="1458"/>
        <end position="1469"/>
    </location>
</feature>
<feature type="region of interest" description="Disordered" evidence="1">
    <location>
        <begin position="227"/>
        <end position="305"/>
    </location>
</feature>
<dbReference type="InterPro" id="IPR013087">
    <property type="entry name" value="Znf_C2H2_type"/>
</dbReference>
<evidence type="ECO:0000256" key="2">
    <source>
        <dbReference type="SAM" id="SignalP"/>
    </source>
</evidence>
<protein>
    <submittedName>
        <fullName evidence="4">Zinc finger protein 608</fullName>
    </submittedName>
</protein>
<feature type="region of interest" description="Disordered" evidence="1">
    <location>
        <begin position="1404"/>
        <end position="1528"/>
    </location>
</feature>
<gene>
    <name evidence="4" type="ORF">D9C73_013001</name>
</gene>
<feature type="domain" description="C2H2-type" evidence="3">
    <location>
        <begin position="806"/>
        <end position="829"/>
    </location>
</feature>
<feature type="compositionally biased region" description="Gly residues" evidence="1">
    <location>
        <begin position="139"/>
        <end position="150"/>
    </location>
</feature>
<dbReference type="PROSITE" id="PS00028">
    <property type="entry name" value="ZINC_FINGER_C2H2_1"/>
    <property type="match status" value="1"/>
</dbReference>
<feature type="region of interest" description="Disordered" evidence="1">
    <location>
        <begin position="970"/>
        <end position="1004"/>
    </location>
</feature>
<organism evidence="4 5">
    <name type="scientific">Collichthys lucidus</name>
    <name type="common">Big head croaker</name>
    <name type="synonym">Sciaena lucida</name>
    <dbReference type="NCBI Taxonomy" id="240159"/>
    <lineage>
        <taxon>Eukaryota</taxon>
        <taxon>Metazoa</taxon>
        <taxon>Chordata</taxon>
        <taxon>Craniata</taxon>
        <taxon>Vertebrata</taxon>
        <taxon>Euteleostomi</taxon>
        <taxon>Actinopterygii</taxon>
        <taxon>Neopterygii</taxon>
        <taxon>Teleostei</taxon>
        <taxon>Neoteleostei</taxon>
        <taxon>Acanthomorphata</taxon>
        <taxon>Eupercaria</taxon>
        <taxon>Sciaenidae</taxon>
        <taxon>Collichthys</taxon>
    </lineage>
</organism>
<dbReference type="Proteomes" id="UP000298787">
    <property type="component" value="Chromosome 11"/>
</dbReference>
<evidence type="ECO:0000313" key="4">
    <source>
        <dbReference type="EMBL" id="TKS78173.1"/>
    </source>
</evidence>
<name>A0A4U5USU3_COLLU</name>
<feature type="signal peptide" evidence="2">
    <location>
        <begin position="1"/>
        <end position="17"/>
    </location>
</feature>
<feature type="compositionally biased region" description="Basic and acidic residues" evidence="1">
    <location>
        <begin position="1276"/>
        <end position="1303"/>
    </location>
</feature>
<feature type="compositionally biased region" description="Polar residues" evidence="1">
    <location>
        <begin position="1226"/>
        <end position="1239"/>
    </location>
</feature>
<feature type="compositionally biased region" description="Low complexity" evidence="1">
    <location>
        <begin position="235"/>
        <end position="244"/>
    </location>
</feature>
<feature type="compositionally biased region" description="Polar residues" evidence="1">
    <location>
        <begin position="774"/>
        <end position="783"/>
    </location>
</feature>
<feature type="compositionally biased region" description="Basic and acidic residues" evidence="1">
    <location>
        <begin position="267"/>
        <end position="279"/>
    </location>
</feature>
<evidence type="ECO:0000256" key="1">
    <source>
        <dbReference type="SAM" id="MobiDB-lite"/>
    </source>
</evidence>
<dbReference type="InterPro" id="IPR040010">
    <property type="entry name" value="ZN608/ZN609"/>
</dbReference>
<feature type="compositionally biased region" description="Low complexity" evidence="1">
    <location>
        <begin position="1205"/>
        <end position="1225"/>
    </location>
</feature>
<feature type="compositionally biased region" description="Basic and acidic residues" evidence="1">
    <location>
        <begin position="970"/>
        <end position="984"/>
    </location>
</feature>
<feature type="region of interest" description="Disordered" evidence="1">
    <location>
        <begin position="1063"/>
        <end position="1312"/>
    </location>
</feature>
<keyword evidence="2" id="KW-0732">Signal</keyword>
<dbReference type="PANTHER" id="PTHR21564">
    <property type="entry name" value="BRAKELESS PROTEIN"/>
    <property type="match status" value="1"/>
</dbReference>
<feature type="compositionally biased region" description="Basic and acidic residues" evidence="1">
    <location>
        <begin position="1470"/>
        <end position="1479"/>
    </location>
</feature>
<feature type="region of interest" description="Disordered" evidence="1">
    <location>
        <begin position="730"/>
        <end position="800"/>
    </location>
</feature>
<feature type="compositionally biased region" description="Low complexity" evidence="1">
    <location>
        <begin position="97"/>
        <end position="118"/>
    </location>
</feature>
<dbReference type="GO" id="GO:0006357">
    <property type="term" value="P:regulation of transcription by RNA polymerase II"/>
    <property type="evidence" value="ECO:0007669"/>
    <property type="project" value="TreeGrafter"/>
</dbReference>
<sequence>MHRCPTLIYLLVAVVSSKLDFLTRDDDDDDDVQLGCTEHRKLGALCYTAADNDLNADYCEDRQRTQGKEEMNRFLRAGENGGLLTDCRELSPNHTVSSSTSSSSSTASSISITSSSSSNAAGLADRHAALPSLQTRGPVGSGGGGSGSGGSEPRRSALKRSRAGREGREEPEDHSEAAVAVRGGGELCVGVGKQQQQQQQHQRREAQGRSVGGDGLEMISAVSRDADGCSGGGNNNNSGVSEVSAASPASCAKGKEERKGKNVIRGWKRERDRERDRDAAVPAAPPVRTRKEKPGDGSSPPPSVFLQSSALTEHHLCRDGPGHCHCAAPDSRIMGDNCNNNNVNNNNNCGSNGGGAANKTALDCGVKSGGGAIVVRRQHDDTPAAKKHRGAEKEGRRKRRGGGGHEDKDVGKGRTRKKRERKGKVIKRGERKGYKKKRGEQEKGQRNDEITRGKEKVDEMQEMENGGQEKEEDKKGHSREIGRRKRKKRKESNKEKQRYVDHDHGKTTLLSEDDEVIRNYYLEVDPMFTVPAPPAPGHPPGSSLPLAPSFSPPALPTSNPKQQIVRTRSVGTNTQDGGVSGALEGDSACLGPCQPGTSVNLEGIVWHETEEGVLVVNVTWRKRTYVGTLLDCTKHDWAPPRFCESPSSDPELPGGRGRGKRMRMAIAERPCVEPAPAAKVRGLSQHRSRGGGVAGTAAPIHSKGRRGSLNLINSNCRTPPSFFTVEDVKPANSASSLSSGKRKNKPPADLDLSLVSTDDIKNGNGKRIRAKSRSAPSTPQGKSDPSFMDPGGGCASSPPPPILIDCPHPNCTKRYKHINGLRYHQTHAHLEAEEQRKPELEPMKDGESEERLSDCDDTISNMTYDLSETNNSTNANNSSKKPAPLYKVTTVGSPKNRRLLLSTDHTPTANSKTRRTSLLKDGLIDDLSNLPIISNMTVVLENCMVPDRNSTVEMPKLEAEGLIDKKGGACDKGKKANGKVEKLSKSRTNRPIAPAPAPPKLIAIPNTAYPTGTADTATSQQPSPMAAVGLTSKNLPLKPIKPKLSIVVEPSLVKATLVTCSKETRKKEKRRLKDKHNKDAPTRTPNGDSSGIKMEDISGGSKMGVKEISGSLLKEHLSKQDVMNGLTESQESRMASIRAEADKVYTFTDNAPSPSIGSSSRLDSSGSCLATADSNSKNNSPAYSDISDAGDDGGSSECRSDGLRSKSSSSTSSEVSSNSNHGNSGKTPPTASVQLSKDPQSPYYHSYEPYYLQGYMQSDRQNSSNVAFHKSSILDNKGKDRKDELKEDDKSSSHEFSDSKKGDGPPQSQLQLAMSQTQTALAQSLYYGQYSRGLYMDQKLLLASKCCDQTHSTKQRGERGQGVRDSEDDKHIVGGSAVGPMLGKGPDGAKGCCPKPVLSYVEMSERGERGQSPGHKGCARKYSELQSQHGEEAEEGEADRGKEWGATVEPAGAKMTSAGGGAERGGGLGRDVKKPRGHELLSSIDTEESDRLDGLDDGQEPMGGLSDDSQSARAAVSPPMTPQQPYIQYQHSSYPPYLAMCESSGGSYRGVSPTLVHNYPGFHYPLYGKTAGREESEVTPPSRGGVVSSKQSSDSSSSSAMELLQQQSHQYHGKSPAPGEKGSPEGERETERERNHVSFARHLHTHHHTHLGMSYNLMSGQYDIYQDSEGKK</sequence>
<feature type="region of interest" description="Disordered" evidence="1">
    <location>
        <begin position="1352"/>
        <end position="1371"/>
    </location>
</feature>
<feature type="chain" id="PRO_5021033882" evidence="2">
    <location>
        <begin position="18"/>
        <end position="1672"/>
    </location>
</feature>
<feature type="compositionally biased region" description="Basic residues" evidence="1">
    <location>
        <begin position="385"/>
        <end position="402"/>
    </location>
</feature>
<feature type="region of interest" description="Disordered" evidence="1">
    <location>
        <begin position="1572"/>
        <end position="1637"/>
    </location>
</feature>
<feature type="compositionally biased region" description="Basic and acidic residues" evidence="1">
    <location>
        <begin position="1622"/>
        <end position="1636"/>
    </location>
</feature>
<feature type="compositionally biased region" description="Basic and acidic residues" evidence="1">
    <location>
        <begin position="1355"/>
        <end position="1371"/>
    </location>
</feature>
<dbReference type="GO" id="GO:0005634">
    <property type="term" value="C:nucleus"/>
    <property type="evidence" value="ECO:0007669"/>
    <property type="project" value="TreeGrafter"/>
</dbReference>
<feature type="region of interest" description="Disordered" evidence="1">
    <location>
        <begin position="679"/>
        <end position="713"/>
    </location>
</feature>
<dbReference type="PANTHER" id="PTHR21564:SF4">
    <property type="entry name" value="ZINC FINGER PROTEIN 608"/>
    <property type="match status" value="1"/>
</dbReference>
<feature type="compositionally biased region" description="Low complexity" evidence="1">
    <location>
        <begin position="1588"/>
        <end position="1608"/>
    </location>
</feature>